<protein>
    <submittedName>
        <fullName evidence="2">Uncharacterized protein</fullName>
    </submittedName>
</protein>
<dbReference type="AlphaFoldDB" id="A0A074ZQ36"/>
<dbReference type="OrthoDB" id="6251906at2759"/>
<evidence type="ECO:0000313" key="2">
    <source>
        <dbReference type="EMBL" id="KER29538.1"/>
    </source>
</evidence>
<gene>
    <name evidence="2" type="ORF">T265_03840</name>
</gene>
<dbReference type="Proteomes" id="UP000054324">
    <property type="component" value="Unassembled WGS sequence"/>
</dbReference>
<accession>A0A074ZQ36</accession>
<dbReference type="CTD" id="20318027"/>
<proteinExistence type="predicted"/>
<dbReference type="KEGG" id="ovi:T265_03840"/>
<evidence type="ECO:0000256" key="1">
    <source>
        <dbReference type="SAM" id="MobiDB-lite"/>
    </source>
</evidence>
<dbReference type="EMBL" id="KL596676">
    <property type="protein sequence ID" value="KER29538.1"/>
    <property type="molecule type" value="Genomic_DNA"/>
</dbReference>
<dbReference type="RefSeq" id="XP_009166685.1">
    <property type="nucleotide sequence ID" value="XM_009168421.1"/>
</dbReference>
<name>A0A074ZQ36_OPIVI</name>
<organism evidence="2 3">
    <name type="scientific">Opisthorchis viverrini</name>
    <name type="common">Southeast Asian liver fluke</name>
    <dbReference type="NCBI Taxonomy" id="6198"/>
    <lineage>
        <taxon>Eukaryota</taxon>
        <taxon>Metazoa</taxon>
        <taxon>Spiralia</taxon>
        <taxon>Lophotrochozoa</taxon>
        <taxon>Platyhelminthes</taxon>
        <taxon>Trematoda</taxon>
        <taxon>Digenea</taxon>
        <taxon>Opisthorchiida</taxon>
        <taxon>Opisthorchiata</taxon>
        <taxon>Opisthorchiidae</taxon>
        <taxon>Opisthorchis</taxon>
    </lineage>
</organism>
<feature type="compositionally biased region" description="Basic residues" evidence="1">
    <location>
        <begin position="346"/>
        <end position="361"/>
    </location>
</feature>
<keyword evidence="3" id="KW-1185">Reference proteome</keyword>
<evidence type="ECO:0000313" key="3">
    <source>
        <dbReference type="Proteomes" id="UP000054324"/>
    </source>
</evidence>
<reference evidence="2 3" key="1">
    <citation type="submission" date="2013-11" db="EMBL/GenBank/DDBJ databases">
        <title>Opisthorchis viverrini - life in the bile duct.</title>
        <authorList>
            <person name="Young N.D."/>
            <person name="Nagarajan N."/>
            <person name="Lin S.J."/>
            <person name="Korhonen P.K."/>
            <person name="Jex A.R."/>
            <person name="Hall R.S."/>
            <person name="Safavi-Hemami H."/>
            <person name="Kaewkong W."/>
            <person name="Bertrand D."/>
            <person name="Gao S."/>
            <person name="Seet Q."/>
            <person name="Wongkham S."/>
            <person name="Teh B.T."/>
            <person name="Wongkham C."/>
            <person name="Intapan P.M."/>
            <person name="Maleewong W."/>
            <person name="Yang X."/>
            <person name="Hu M."/>
            <person name="Wang Z."/>
            <person name="Hofmann A."/>
            <person name="Sternberg P.W."/>
            <person name="Tan P."/>
            <person name="Wang J."/>
            <person name="Gasser R.B."/>
        </authorList>
    </citation>
    <scope>NUCLEOTIDE SEQUENCE [LARGE SCALE GENOMIC DNA]</scope>
</reference>
<dbReference type="PANTHER" id="PTHR33327">
    <property type="entry name" value="ENDONUCLEASE"/>
    <property type="match status" value="1"/>
</dbReference>
<dbReference type="GeneID" id="20318027"/>
<feature type="region of interest" description="Disordered" evidence="1">
    <location>
        <begin position="343"/>
        <end position="365"/>
    </location>
</feature>
<sequence>METQFIRHHGLSARPFSEDQMALPRGYSCRPTKWVPGHILRMHGKAFRDLRWPSQMDPTNELNPADEWAGPAHRAENAVHSVTGKSPALLFKSRSLRTSLDCAKTADVTFFKGNDLRPATGIVLSSNGKRMVTILDLDDLSCHRRHIDQVEFNTRGQSVNGTPAVSNTNESFVDDLVVSEQNAVSEERTTCEDSEVSIPRRSERLRSRPPLDYKHPHAHSSDEQNLRKLLSGVDVGDKTPSQHLRYMIHLQGKHPVNDTVLKELWQRSLPTEVRKVISVIEQDASLAKLAEVADRVHETCRQFVVSNVQQQSTSQSNQEVEFNAMKAQFSELSLQLNEVTKLIGRPQRHRRSRSRSHSRAPKHSDQPGWCCYRRRFG</sequence>
<dbReference type="PANTHER" id="PTHR33327:SF3">
    <property type="entry name" value="RNA-DIRECTED DNA POLYMERASE"/>
    <property type="match status" value="1"/>
</dbReference>